<accession>A0A2I1BUL3</accession>
<dbReference type="AlphaFoldDB" id="A0A2I1BUL3"/>
<dbReference type="Proteomes" id="UP000234474">
    <property type="component" value="Unassembled WGS sequence"/>
</dbReference>
<dbReference type="InterPro" id="IPR040632">
    <property type="entry name" value="Sulfotransfer_4"/>
</dbReference>
<dbReference type="VEuPathDB" id="FungiDB:P174DRAFT_379526"/>
<dbReference type="RefSeq" id="XP_024677685.1">
    <property type="nucleotide sequence ID" value="XM_024822922.1"/>
</dbReference>
<keyword evidence="2" id="KW-1185">Reference proteome</keyword>
<dbReference type="STRING" id="1392255.A0A2I1BUL3"/>
<dbReference type="EMBL" id="MSZS01000011">
    <property type="protein sequence ID" value="PKX89090.1"/>
    <property type="molecule type" value="Genomic_DNA"/>
</dbReference>
<dbReference type="Gene3D" id="3.40.50.300">
    <property type="entry name" value="P-loop containing nucleotide triphosphate hydrolases"/>
    <property type="match status" value="1"/>
</dbReference>
<dbReference type="GeneID" id="36530248"/>
<name>A0A2I1BUL3_ASPN1</name>
<dbReference type="InterPro" id="IPR027417">
    <property type="entry name" value="P-loop_NTPase"/>
</dbReference>
<evidence type="ECO:0000313" key="2">
    <source>
        <dbReference type="Proteomes" id="UP000234474"/>
    </source>
</evidence>
<evidence type="ECO:0008006" key="3">
    <source>
        <dbReference type="Google" id="ProtNLM"/>
    </source>
</evidence>
<dbReference type="PANTHER" id="PTHR36978:SF4">
    <property type="entry name" value="P-LOOP CONTAINING NUCLEOSIDE TRIPHOSPHATE HYDROLASE PROTEIN"/>
    <property type="match status" value="1"/>
</dbReference>
<protein>
    <recommendedName>
        <fullName evidence="3">P-loop containing nucleoside triphosphate hydrolase protein</fullName>
    </recommendedName>
</protein>
<dbReference type="SUPFAM" id="SSF52540">
    <property type="entry name" value="P-loop containing nucleoside triphosphate hydrolases"/>
    <property type="match status" value="1"/>
</dbReference>
<dbReference type="PANTHER" id="PTHR36978">
    <property type="entry name" value="P-LOOP CONTAINING NUCLEOTIDE TRIPHOSPHATE HYDROLASE"/>
    <property type="match status" value="1"/>
</dbReference>
<proteinExistence type="predicted"/>
<dbReference type="OrthoDB" id="408152at2759"/>
<dbReference type="OMA" id="ANDGETM"/>
<sequence>MKTGRERRRIVGAGLPRTGTTSLAAALRIVGYDATLHAHQGMLGSPDANASKLEEITGISLQKLTFSYMATMDSPLGDFYAELAELYPDSLVILTTRDTDEQWWTSWNNTLGVFYGNDWRGRLLRALLLINWNDAALNQMCYNYASLWRSKYEGYGPHIHRLRELEVRRYIPTDRLLIFNVKEGWAPLCKFLEVEVPAQPFPWM</sequence>
<organism evidence="1 2">
    <name type="scientific">Aspergillus novofumigatus (strain IBT 16806)</name>
    <dbReference type="NCBI Taxonomy" id="1392255"/>
    <lineage>
        <taxon>Eukaryota</taxon>
        <taxon>Fungi</taxon>
        <taxon>Dikarya</taxon>
        <taxon>Ascomycota</taxon>
        <taxon>Pezizomycotina</taxon>
        <taxon>Eurotiomycetes</taxon>
        <taxon>Eurotiomycetidae</taxon>
        <taxon>Eurotiales</taxon>
        <taxon>Aspergillaceae</taxon>
        <taxon>Aspergillus</taxon>
        <taxon>Aspergillus subgen. Fumigati</taxon>
    </lineage>
</organism>
<comment type="caution">
    <text evidence="1">The sequence shown here is derived from an EMBL/GenBank/DDBJ whole genome shotgun (WGS) entry which is preliminary data.</text>
</comment>
<gene>
    <name evidence="1" type="ORF">P174DRAFT_379526</name>
</gene>
<reference evidence="2" key="1">
    <citation type="journal article" date="2018" name="Proc. Natl. Acad. Sci. U.S.A.">
        <title>Linking secondary metabolites to gene clusters through genome sequencing of six diverse Aspergillus species.</title>
        <authorList>
            <person name="Kaerboelling I."/>
            <person name="Vesth T.C."/>
            <person name="Frisvad J.C."/>
            <person name="Nybo J.L."/>
            <person name="Theobald S."/>
            <person name="Kuo A."/>
            <person name="Bowyer P."/>
            <person name="Matsuda Y."/>
            <person name="Mondo S."/>
            <person name="Lyhne E.K."/>
            <person name="Kogle M.E."/>
            <person name="Clum A."/>
            <person name="Lipzen A."/>
            <person name="Salamov A."/>
            <person name="Ngan C.Y."/>
            <person name="Daum C."/>
            <person name="Chiniquy J."/>
            <person name="Barry K."/>
            <person name="LaButti K."/>
            <person name="Haridas S."/>
            <person name="Simmons B.A."/>
            <person name="Magnuson J.K."/>
            <person name="Mortensen U.H."/>
            <person name="Larsen T.O."/>
            <person name="Grigoriev I.V."/>
            <person name="Baker S.E."/>
            <person name="Andersen M.R."/>
        </authorList>
    </citation>
    <scope>NUCLEOTIDE SEQUENCE [LARGE SCALE GENOMIC DNA]</scope>
    <source>
        <strain evidence="2">IBT 16806</strain>
    </source>
</reference>
<evidence type="ECO:0000313" key="1">
    <source>
        <dbReference type="EMBL" id="PKX89090.1"/>
    </source>
</evidence>
<dbReference type="Pfam" id="PF17784">
    <property type="entry name" value="Sulfotransfer_4"/>
    <property type="match status" value="1"/>
</dbReference>